<reference evidence="1" key="3">
    <citation type="submission" date="2023-05" db="EMBL/GenBank/DDBJ databases">
        <authorList>
            <person name="Smith C.H."/>
        </authorList>
    </citation>
    <scope>NUCLEOTIDE SEQUENCE</scope>
    <source>
        <strain evidence="1">CHS0354</strain>
        <tissue evidence="1">Mantle</tissue>
    </source>
</reference>
<dbReference type="Proteomes" id="UP001195483">
    <property type="component" value="Unassembled WGS sequence"/>
</dbReference>
<sequence>MGWDIENIVSQVFEYVPEMVVVVLVAAEPMPASMMLADNTTLKDMAATAGTSAQLFFDVNKAGNYASQENEIYKMSALISWLISVNPAIVAYLCVNPDIVAYLCVNPDMVPYLCANTDVVAYHCVNLDMMAHVSVNPHMMAYLSVNPDMDTLLWFISAYWLIS</sequence>
<reference evidence="1" key="2">
    <citation type="journal article" date="2021" name="Genome Biol. Evol.">
        <title>Developing a high-quality reference genome for a parasitic bivalve with doubly uniparental inheritance (Bivalvia: Unionida).</title>
        <authorList>
            <person name="Smith C.H."/>
        </authorList>
    </citation>
    <scope>NUCLEOTIDE SEQUENCE</scope>
    <source>
        <strain evidence="1">CHS0354</strain>
        <tissue evidence="1">Mantle</tissue>
    </source>
</reference>
<comment type="caution">
    <text evidence="1">The sequence shown here is derived from an EMBL/GenBank/DDBJ whole genome shotgun (WGS) entry which is preliminary data.</text>
</comment>
<proteinExistence type="predicted"/>
<name>A0AAE0TH49_9BIVA</name>
<organism evidence="1 2">
    <name type="scientific">Potamilus streckersoni</name>
    <dbReference type="NCBI Taxonomy" id="2493646"/>
    <lineage>
        <taxon>Eukaryota</taxon>
        <taxon>Metazoa</taxon>
        <taxon>Spiralia</taxon>
        <taxon>Lophotrochozoa</taxon>
        <taxon>Mollusca</taxon>
        <taxon>Bivalvia</taxon>
        <taxon>Autobranchia</taxon>
        <taxon>Heteroconchia</taxon>
        <taxon>Palaeoheterodonta</taxon>
        <taxon>Unionida</taxon>
        <taxon>Unionoidea</taxon>
        <taxon>Unionidae</taxon>
        <taxon>Ambleminae</taxon>
        <taxon>Lampsilini</taxon>
        <taxon>Potamilus</taxon>
    </lineage>
</organism>
<accession>A0AAE0TH49</accession>
<reference evidence="1" key="1">
    <citation type="journal article" date="2021" name="Genome Biol. Evol.">
        <title>A High-Quality Reference Genome for a Parasitic Bivalve with Doubly Uniparental Inheritance (Bivalvia: Unionida).</title>
        <authorList>
            <person name="Smith C.H."/>
        </authorList>
    </citation>
    <scope>NUCLEOTIDE SEQUENCE</scope>
    <source>
        <strain evidence="1">CHS0354</strain>
    </source>
</reference>
<keyword evidence="2" id="KW-1185">Reference proteome</keyword>
<gene>
    <name evidence="1" type="ORF">CHS0354_029740</name>
</gene>
<dbReference type="EMBL" id="JAEAOA010001777">
    <property type="protein sequence ID" value="KAK3610280.1"/>
    <property type="molecule type" value="Genomic_DNA"/>
</dbReference>
<protein>
    <submittedName>
        <fullName evidence="1">Uncharacterized protein</fullName>
    </submittedName>
</protein>
<dbReference type="AlphaFoldDB" id="A0AAE0TH49"/>
<evidence type="ECO:0000313" key="2">
    <source>
        <dbReference type="Proteomes" id="UP001195483"/>
    </source>
</evidence>
<evidence type="ECO:0000313" key="1">
    <source>
        <dbReference type="EMBL" id="KAK3610280.1"/>
    </source>
</evidence>